<dbReference type="InterPro" id="IPR010093">
    <property type="entry name" value="SinI_DNA-bd"/>
</dbReference>
<evidence type="ECO:0000256" key="1">
    <source>
        <dbReference type="SAM" id="MobiDB-lite"/>
    </source>
</evidence>
<protein>
    <submittedName>
        <fullName evidence="3">Excisionase family DNA binding protein</fullName>
    </submittedName>
</protein>
<evidence type="ECO:0000313" key="3">
    <source>
        <dbReference type="EMBL" id="MBB5822245.1"/>
    </source>
</evidence>
<feature type="compositionally biased region" description="Polar residues" evidence="1">
    <location>
        <begin position="51"/>
        <end position="61"/>
    </location>
</feature>
<proteinExistence type="predicted"/>
<accession>A0A7W9IKT5</accession>
<name>A0A7W9IKT5_9ACTN</name>
<evidence type="ECO:0000259" key="2">
    <source>
        <dbReference type="Pfam" id="PF12728"/>
    </source>
</evidence>
<dbReference type="Pfam" id="PF12728">
    <property type="entry name" value="HTH_17"/>
    <property type="match status" value="1"/>
</dbReference>
<keyword evidence="4" id="KW-1185">Reference proteome</keyword>
<dbReference type="InterPro" id="IPR041657">
    <property type="entry name" value="HTH_17"/>
</dbReference>
<feature type="region of interest" description="Disordered" evidence="1">
    <location>
        <begin position="38"/>
        <end position="61"/>
    </location>
</feature>
<organism evidence="3 4">
    <name type="scientific">Streptosporangium becharense</name>
    <dbReference type="NCBI Taxonomy" id="1816182"/>
    <lineage>
        <taxon>Bacteria</taxon>
        <taxon>Bacillati</taxon>
        <taxon>Actinomycetota</taxon>
        <taxon>Actinomycetes</taxon>
        <taxon>Streptosporangiales</taxon>
        <taxon>Streptosporangiaceae</taxon>
        <taxon>Streptosporangium</taxon>
    </lineage>
</organism>
<feature type="domain" description="Helix-turn-helix" evidence="2">
    <location>
        <begin position="1"/>
        <end position="40"/>
    </location>
</feature>
<sequence>MLNVSRPHLIGLLETGKIPYRMVGRHRRVVAEDLMAYRRRDIHPDTPGARENTSASSDCDG</sequence>
<reference evidence="3 4" key="1">
    <citation type="submission" date="2020-08" db="EMBL/GenBank/DDBJ databases">
        <title>Sequencing the genomes of 1000 actinobacteria strains.</title>
        <authorList>
            <person name="Klenk H.-P."/>
        </authorList>
    </citation>
    <scope>NUCLEOTIDE SEQUENCE [LARGE SCALE GENOMIC DNA]</scope>
    <source>
        <strain evidence="3 4">DSM 46887</strain>
    </source>
</reference>
<dbReference type="EMBL" id="JACHMP010000001">
    <property type="protein sequence ID" value="MBB5822245.1"/>
    <property type="molecule type" value="Genomic_DNA"/>
</dbReference>
<dbReference type="NCBIfam" id="TIGR01764">
    <property type="entry name" value="excise"/>
    <property type="match status" value="1"/>
</dbReference>
<dbReference type="Proteomes" id="UP000540685">
    <property type="component" value="Unassembled WGS sequence"/>
</dbReference>
<comment type="caution">
    <text evidence="3">The sequence shown here is derived from an EMBL/GenBank/DDBJ whole genome shotgun (WGS) entry which is preliminary data.</text>
</comment>
<gene>
    <name evidence="3" type="ORF">F4562_005307</name>
</gene>
<dbReference type="AlphaFoldDB" id="A0A7W9IKT5"/>
<evidence type="ECO:0000313" key="4">
    <source>
        <dbReference type="Proteomes" id="UP000540685"/>
    </source>
</evidence>
<dbReference type="GO" id="GO:0003677">
    <property type="term" value="F:DNA binding"/>
    <property type="evidence" value="ECO:0007669"/>
    <property type="project" value="InterPro"/>
</dbReference>